<evidence type="ECO:0000256" key="6">
    <source>
        <dbReference type="ARBA" id="ARBA00022747"/>
    </source>
</evidence>
<dbReference type="GO" id="GO:0009007">
    <property type="term" value="F:site-specific DNA-methyltransferase (adenine-specific) activity"/>
    <property type="evidence" value="ECO:0007669"/>
    <property type="project" value="UniProtKB-EC"/>
</dbReference>
<dbReference type="InterPro" id="IPR022749">
    <property type="entry name" value="D12N6_MeTrfase_N"/>
</dbReference>
<protein>
    <recommendedName>
        <fullName evidence="2">site-specific DNA-methyltransferase (adenine-specific)</fullName>
        <ecNumber evidence="2">2.1.1.72</ecNumber>
    </recommendedName>
</protein>
<feature type="domain" description="N6 adenine-specific DNA methyltransferase N-terminal" evidence="9">
    <location>
        <begin position="21"/>
        <end position="216"/>
    </location>
</feature>
<dbReference type="Pfam" id="PF12161">
    <property type="entry name" value="HsdM_N"/>
    <property type="match status" value="1"/>
</dbReference>
<dbReference type="GO" id="GO:0032259">
    <property type="term" value="P:methylation"/>
    <property type="evidence" value="ECO:0007669"/>
    <property type="project" value="UniProtKB-KW"/>
</dbReference>
<evidence type="ECO:0000256" key="3">
    <source>
        <dbReference type="ARBA" id="ARBA00022603"/>
    </source>
</evidence>
<dbReference type="InterPro" id="IPR038333">
    <property type="entry name" value="T1MK-like_N_sf"/>
</dbReference>
<dbReference type="PANTHER" id="PTHR42933:SF1">
    <property type="entry name" value="SITE-SPECIFIC DNA-METHYLTRANSFERASE (ADENINE-SPECIFIC)"/>
    <property type="match status" value="1"/>
</dbReference>
<sequence>MTSEIKDSVTANKVDKQKIFNQVWSIANDLRGGMDANDYKNYILGFLFYRYLNVQLEPIIKEFIKAAFGEANKDLSKEELDNLVNEKIRKERLHKVYDEAIKIYVELVGNRAEYQGLNEDQKREKFIKGELADSFNRAGRPYIIRPEYCWDALLDNIETNTINYNIYQNAFVAFNEDNTGKNSLKNIFHAVNINSPQIGSTTNERINNLNKLVTKLEGMPFKDESGQDLLGAIYEYLIGKFAASAGKSGGEFYTPHEVSVLISKIISYNLISDKKASEEINRKVQNSQITVFDPTCGSGSLLLTVRQSILERLEEENIEITERQKENLIRFYGKEKNYTTYNLARMNLFMHEVNSDNFELSEGDTLDFQYPVKEDSKKTPIKVDAVVANPPYSAHWDPQNKEDDPRFSPYGKLAPKTKADFAFLLHGLYHLDDHGTMGIVLPHGVLFRSAAEATIRENLIKKNYLDAVIGLPSNLFYGTGIPTIILIFRKGRTTNDVLFIDASTEFEKDKRQNRLTEENIEKILQTYINRVDVDKYAHVATLEEIEENEYNLNIPRYVQTYEEEEPIDLEEVLRNIEIEKREIQRLEDSIYAQLKELGVDVEKILKDIK</sequence>
<dbReference type="PANTHER" id="PTHR42933">
    <property type="entry name" value="SLR6095 PROTEIN"/>
    <property type="match status" value="1"/>
</dbReference>
<organism evidence="10 11">
    <name type="scientific">Psittacicella melopsittaci</name>
    <dbReference type="NCBI Taxonomy" id="2028576"/>
    <lineage>
        <taxon>Bacteria</taxon>
        <taxon>Pseudomonadati</taxon>
        <taxon>Pseudomonadota</taxon>
        <taxon>Gammaproteobacteria</taxon>
        <taxon>Pasteurellales</taxon>
        <taxon>Psittacicellaceae</taxon>
        <taxon>Psittacicella</taxon>
    </lineage>
</organism>
<comment type="similarity">
    <text evidence="1">Belongs to the N(4)/N(6)-methyltransferase family.</text>
</comment>
<evidence type="ECO:0000256" key="1">
    <source>
        <dbReference type="ARBA" id="ARBA00006594"/>
    </source>
</evidence>
<accession>A0A3A1Y8A9</accession>
<feature type="domain" description="DNA methylase adenine-specific" evidence="8">
    <location>
        <begin position="227"/>
        <end position="565"/>
    </location>
</feature>
<dbReference type="EC" id="2.1.1.72" evidence="2"/>
<dbReference type="PROSITE" id="PS00092">
    <property type="entry name" value="N6_MTASE"/>
    <property type="match status" value="1"/>
</dbReference>
<dbReference type="Proteomes" id="UP000266258">
    <property type="component" value="Unassembled WGS sequence"/>
</dbReference>
<keyword evidence="11" id="KW-1185">Reference proteome</keyword>
<keyword evidence="4" id="KW-0808">Transferase</keyword>
<dbReference type="InterPro" id="IPR002052">
    <property type="entry name" value="DNA_methylase_N6_adenine_CS"/>
</dbReference>
<dbReference type="InterPro" id="IPR029063">
    <property type="entry name" value="SAM-dependent_MTases_sf"/>
</dbReference>
<evidence type="ECO:0000313" key="11">
    <source>
        <dbReference type="Proteomes" id="UP000266258"/>
    </source>
</evidence>
<dbReference type="InterPro" id="IPR004546">
    <property type="entry name" value="Restrct_endonuc_T1M"/>
</dbReference>
<dbReference type="AlphaFoldDB" id="A0A3A1Y8A9"/>
<name>A0A3A1Y8A9_9GAMM</name>
<dbReference type="Gene3D" id="1.20.1260.30">
    <property type="match status" value="1"/>
</dbReference>
<dbReference type="Pfam" id="PF02384">
    <property type="entry name" value="N6_Mtase"/>
    <property type="match status" value="1"/>
</dbReference>
<evidence type="ECO:0000256" key="7">
    <source>
        <dbReference type="ARBA" id="ARBA00047942"/>
    </source>
</evidence>
<dbReference type="SUPFAM" id="SSF53335">
    <property type="entry name" value="S-adenosyl-L-methionine-dependent methyltransferases"/>
    <property type="match status" value="1"/>
</dbReference>
<comment type="caution">
    <text evidence="10">The sequence shown here is derived from an EMBL/GenBank/DDBJ whole genome shotgun (WGS) entry which is preliminary data.</text>
</comment>
<keyword evidence="6" id="KW-0680">Restriction system</keyword>
<evidence type="ECO:0000259" key="9">
    <source>
        <dbReference type="Pfam" id="PF12161"/>
    </source>
</evidence>
<evidence type="ECO:0000256" key="5">
    <source>
        <dbReference type="ARBA" id="ARBA00022691"/>
    </source>
</evidence>
<dbReference type="NCBIfam" id="TIGR00497">
    <property type="entry name" value="hsdM"/>
    <property type="match status" value="1"/>
</dbReference>
<evidence type="ECO:0000256" key="2">
    <source>
        <dbReference type="ARBA" id="ARBA00011900"/>
    </source>
</evidence>
<keyword evidence="5" id="KW-0949">S-adenosyl-L-methionine</keyword>
<dbReference type="Gene3D" id="3.40.50.150">
    <property type="entry name" value="Vaccinia Virus protein VP39"/>
    <property type="match status" value="1"/>
</dbReference>
<reference evidence="10 11" key="1">
    <citation type="submission" date="2017-08" db="EMBL/GenBank/DDBJ databases">
        <title>Reclassification of Bisgaard taxon 37 and 44.</title>
        <authorList>
            <person name="Christensen H."/>
        </authorList>
    </citation>
    <scope>NUCLEOTIDE SEQUENCE [LARGE SCALE GENOMIC DNA]</scope>
    <source>
        <strain evidence="10 11">B96_4</strain>
    </source>
</reference>
<dbReference type="PRINTS" id="PR00507">
    <property type="entry name" value="N12N6MTFRASE"/>
</dbReference>
<dbReference type="GO" id="GO:0008170">
    <property type="term" value="F:N-methyltransferase activity"/>
    <property type="evidence" value="ECO:0007669"/>
    <property type="project" value="InterPro"/>
</dbReference>
<dbReference type="GO" id="GO:0003677">
    <property type="term" value="F:DNA binding"/>
    <property type="evidence" value="ECO:0007669"/>
    <property type="project" value="InterPro"/>
</dbReference>
<dbReference type="InterPro" id="IPR051537">
    <property type="entry name" value="DNA_Adenine_Mtase"/>
</dbReference>
<evidence type="ECO:0000313" key="10">
    <source>
        <dbReference type="EMBL" id="RIY33470.1"/>
    </source>
</evidence>
<dbReference type="InterPro" id="IPR003356">
    <property type="entry name" value="DNA_methylase_A-5"/>
</dbReference>
<evidence type="ECO:0000256" key="4">
    <source>
        <dbReference type="ARBA" id="ARBA00022679"/>
    </source>
</evidence>
<dbReference type="GO" id="GO:0009307">
    <property type="term" value="P:DNA restriction-modification system"/>
    <property type="evidence" value="ECO:0007669"/>
    <property type="project" value="UniProtKB-KW"/>
</dbReference>
<gene>
    <name evidence="10" type="ORF">CJP74_01720</name>
</gene>
<proteinExistence type="inferred from homology"/>
<evidence type="ECO:0000259" key="8">
    <source>
        <dbReference type="Pfam" id="PF02384"/>
    </source>
</evidence>
<dbReference type="RefSeq" id="WP_119496555.1">
    <property type="nucleotide sequence ID" value="NZ_NRJH01000014.1"/>
</dbReference>
<dbReference type="OrthoDB" id="9784823at2"/>
<dbReference type="EMBL" id="NRJH01000014">
    <property type="protein sequence ID" value="RIY33470.1"/>
    <property type="molecule type" value="Genomic_DNA"/>
</dbReference>
<keyword evidence="3" id="KW-0489">Methyltransferase</keyword>
<comment type="catalytic activity">
    <reaction evidence="7">
        <text>a 2'-deoxyadenosine in DNA + S-adenosyl-L-methionine = an N(6)-methyl-2'-deoxyadenosine in DNA + S-adenosyl-L-homocysteine + H(+)</text>
        <dbReference type="Rhea" id="RHEA:15197"/>
        <dbReference type="Rhea" id="RHEA-COMP:12418"/>
        <dbReference type="Rhea" id="RHEA-COMP:12419"/>
        <dbReference type="ChEBI" id="CHEBI:15378"/>
        <dbReference type="ChEBI" id="CHEBI:57856"/>
        <dbReference type="ChEBI" id="CHEBI:59789"/>
        <dbReference type="ChEBI" id="CHEBI:90615"/>
        <dbReference type="ChEBI" id="CHEBI:90616"/>
        <dbReference type="EC" id="2.1.1.72"/>
    </reaction>
</comment>